<organism evidence="1 2">
    <name type="scientific">Vitis vinifera</name>
    <name type="common">Grape</name>
    <dbReference type="NCBI Taxonomy" id="29760"/>
    <lineage>
        <taxon>Eukaryota</taxon>
        <taxon>Viridiplantae</taxon>
        <taxon>Streptophyta</taxon>
        <taxon>Embryophyta</taxon>
        <taxon>Tracheophyta</taxon>
        <taxon>Spermatophyta</taxon>
        <taxon>Magnoliopsida</taxon>
        <taxon>eudicotyledons</taxon>
        <taxon>Gunneridae</taxon>
        <taxon>Pentapetalae</taxon>
        <taxon>rosids</taxon>
        <taxon>Vitales</taxon>
        <taxon>Vitaceae</taxon>
        <taxon>Viteae</taxon>
        <taxon>Vitis</taxon>
    </lineage>
</organism>
<dbReference type="EMBL" id="CP126660">
    <property type="protein sequence ID" value="WKA01606.1"/>
    <property type="molecule type" value="Genomic_DNA"/>
</dbReference>
<protein>
    <submittedName>
        <fullName evidence="1">Uncharacterized protein</fullName>
    </submittedName>
</protein>
<name>A0ABY9D424_VITVI</name>
<dbReference type="Pfam" id="PF12796">
    <property type="entry name" value="Ank_2"/>
    <property type="match status" value="1"/>
</dbReference>
<dbReference type="SUPFAM" id="SSF48403">
    <property type="entry name" value="Ankyrin repeat"/>
    <property type="match status" value="1"/>
</dbReference>
<sequence length="349" mass="38916">MEGDWEAVVTIYEDQPWAGREEITKGNTALHIAVLDRQESIVQKLVQVIGNQKDVLDIKKEQGDTPLHLAVAIGNVSMCLHIACGHPYLVGVCNKELEPPLFVAARHGKIGAFFCLLDMSGSRAQFYGKLRNKNGETILHCAIAGGHSKLAYLMAQQYEDLVNTISDRGASPLHLLANKHTAFRSGTHLSPVDKLIYHYPNWSLLPRLDKASAEPIIVAGQAAKKLDDELLLETKMKTEGMGVLETPILIKAKNGTKEMVERILDLYPMAIHDIDSNKKNIVLLAVENRHPHVYELFLKRNIVKDSVFGAVDNKGNSALHLAAMFADYRPWVTPGVALQMQWEVKWYEV</sequence>
<reference evidence="1 2" key="1">
    <citation type="journal article" date="2023" name="Hortic Res">
        <title>The complete reference genome for grapevine (Vitis vinifera L.) genetics and breeding.</title>
        <authorList>
            <person name="Shi X."/>
            <person name="Cao S."/>
            <person name="Wang X."/>
            <person name="Huang S."/>
            <person name="Wang Y."/>
            <person name="Liu Z."/>
            <person name="Liu W."/>
            <person name="Leng X."/>
            <person name="Peng Y."/>
            <person name="Wang N."/>
            <person name="Wang Y."/>
            <person name="Ma Z."/>
            <person name="Xu X."/>
            <person name="Zhang F."/>
            <person name="Xue H."/>
            <person name="Zhong H."/>
            <person name="Wang Y."/>
            <person name="Zhang K."/>
            <person name="Velt A."/>
            <person name="Avia K."/>
            <person name="Holtgrawe D."/>
            <person name="Grimplet J."/>
            <person name="Matus J.T."/>
            <person name="Ware D."/>
            <person name="Wu X."/>
            <person name="Wang H."/>
            <person name="Liu C."/>
            <person name="Fang Y."/>
            <person name="Rustenholz C."/>
            <person name="Cheng Z."/>
            <person name="Xiao H."/>
            <person name="Zhou Y."/>
        </authorList>
    </citation>
    <scope>NUCLEOTIDE SEQUENCE [LARGE SCALE GENOMIC DNA]</scope>
    <source>
        <strain evidence="2">cv. Pinot noir / PN40024</strain>
        <tissue evidence="1">Leaf</tissue>
    </source>
</reference>
<dbReference type="SMART" id="SM00248">
    <property type="entry name" value="ANK"/>
    <property type="match status" value="7"/>
</dbReference>
<evidence type="ECO:0000313" key="1">
    <source>
        <dbReference type="EMBL" id="WKA01606.1"/>
    </source>
</evidence>
<dbReference type="PANTHER" id="PTHR24121:SF15">
    <property type="entry name" value="ANKYRIN REPEAT PROTEIN"/>
    <property type="match status" value="1"/>
</dbReference>
<accession>A0ABY9D424</accession>
<gene>
    <name evidence="1" type="ORF">VitviT2T_019878</name>
</gene>
<dbReference type="Proteomes" id="UP001227230">
    <property type="component" value="Chromosome 13"/>
</dbReference>
<proteinExistence type="predicted"/>
<dbReference type="Gene3D" id="1.25.40.20">
    <property type="entry name" value="Ankyrin repeat-containing domain"/>
    <property type="match status" value="2"/>
</dbReference>
<dbReference type="InterPro" id="IPR002110">
    <property type="entry name" value="Ankyrin_rpt"/>
</dbReference>
<keyword evidence="2" id="KW-1185">Reference proteome</keyword>
<evidence type="ECO:0000313" key="2">
    <source>
        <dbReference type="Proteomes" id="UP001227230"/>
    </source>
</evidence>
<dbReference type="PANTHER" id="PTHR24121">
    <property type="entry name" value="NO MECHANORECEPTOR POTENTIAL C, ISOFORM D-RELATED"/>
    <property type="match status" value="1"/>
</dbReference>
<dbReference type="InterPro" id="IPR036770">
    <property type="entry name" value="Ankyrin_rpt-contain_sf"/>
</dbReference>